<dbReference type="AlphaFoldDB" id="A0A9P6ZJ72"/>
<reference evidence="2" key="1">
    <citation type="journal article" date="2020" name="New Phytol.">
        <title>Comparative genomics reveals dynamic genome evolution in host specialist ectomycorrhizal fungi.</title>
        <authorList>
            <person name="Lofgren L.A."/>
            <person name="Nguyen N.H."/>
            <person name="Vilgalys R."/>
            <person name="Ruytinx J."/>
            <person name="Liao H.L."/>
            <person name="Branco S."/>
            <person name="Kuo A."/>
            <person name="LaButti K."/>
            <person name="Lipzen A."/>
            <person name="Andreopoulos W."/>
            <person name="Pangilinan J."/>
            <person name="Riley R."/>
            <person name="Hundley H."/>
            <person name="Na H."/>
            <person name="Barry K."/>
            <person name="Grigoriev I.V."/>
            <person name="Stajich J.E."/>
            <person name="Kennedy P.G."/>
        </authorList>
    </citation>
    <scope>NUCLEOTIDE SEQUENCE</scope>
    <source>
        <strain evidence="2">DOB743</strain>
    </source>
</reference>
<keyword evidence="1" id="KW-0812">Transmembrane</keyword>
<proteinExistence type="predicted"/>
<evidence type="ECO:0000313" key="2">
    <source>
        <dbReference type="EMBL" id="KAG1767477.1"/>
    </source>
</evidence>
<keyword evidence="3" id="KW-1185">Reference proteome</keyword>
<keyword evidence="1" id="KW-0472">Membrane</keyword>
<dbReference type="EMBL" id="JABBWD010000086">
    <property type="protein sequence ID" value="KAG1767477.1"/>
    <property type="molecule type" value="Genomic_DNA"/>
</dbReference>
<protein>
    <submittedName>
        <fullName evidence="2">Uncharacterized protein</fullName>
    </submittedName>
</protein>
<evidence type="ECO:0000313" key="3">
    <source>
        <dbReference type="Proteomes" id="UP000714275"/>
    </source>
</evidence>
<sequence length="85" mass="9419">MESFPWLSDPTMGFAGFAGSALIACGIGVISDLFSEPDRAAAMALYNVGPLLDPFHSLHVHTHLPRSRHRPRHGRFHGRVAWRTI</sequence>
<evidence type="ECO:0000256" key="1">
    <source>
        <dbReference type="SAM" id="Phobius"/>
    </source>
</evidence>
<accession>A0A9P6ZJ72</accession>
<dbReference type="OrthoDB" id="6770063at2759"/>
<comment type="caution">
    <text evidence="2">The sequence shown here is derived from an EMBL/GenBank/DDBJ whole genome shotgun (WGS) entry which is preliminary data.</text>
</comment>
<gene>
    <name evidence="2" type="ORF">EV702DRAFT_1146773</name>
</gene>
<keyword evidence="1" id="KW-1133">Transmembrane helix</keyword>
<name>A0A9P6ZJ72_9AGAM</name>
<organism evidence="2 3">
    <name type="scientific">Suillus placidus</name>
    <dbReference type="NCBI Taxonomy" id="48579"/>
    <lineage>
        <taxon>Eukaryota</taxon>
        <taxon>Fungi</taxon>
        <taxon>Dikarya</taxon>
        <taxon>Basidiomycota</taxon>
        <taxon>Agaricomycotina</taxon>
        <taxon>Agaricomycetes</taxon>
        <taxon>Agaricomycetidae</taxon>
        <taxon>Boletales</taxon>
        <taxon>Suillineae</taxon>
        <taxon>Suillaceae</taxon>
        <taxon>Suillus</taxon>
    </lineage>
</organism>
<feature type="transmembrane region" description="Helical" evidence="1">
    <location>
        <begin position="12"/>
        <end position="34"/>
    </location>
</feature>
<dbReference type="Proteomes" id="UP000714275">
    <property type="component" value="Unassembled WGS sequence"/>
</dbReference>